<dbReference type="GO" id="GO:0005506">
    <property type="term" value="F:iron ion binding"/>
    <property type="evidence" value="ECO:0007669"/>
    <property type="project" value="UniProtKB-ARBA"/>
</dbReference>
<sequence length="292" mass="33303">MNGNTMAKEKYEQLMRDGYCVFEQILDEPLLEQLRDKTNDLLDRQSEELTRSLRNMGSDIPVEVDPFFAELIAWPKALEALASLGFPKARFRSGYIISKPPHSPRLFWHHDFSEWTAPDGFGPLPQMVFLMYYLVDTTPFNGCLRAIPGSHVNDNPLHDELLQTADAHSAHMRSTLDLDQPAFSFRPDEVDVPVKAGDLLIGDSRLLHAAHANQSDVRRTVITLWYHLDVEALSETVQAAYAKYNMKLSEGWQKWPEEAKKKVEPLFAVYEGTAEPLMGSRKRPKRGYGNRT</sequence>
<accession>A0A328U6S3</accession>
<dbReference type="AlphaFoldDB" id="A0A328U6S3"/>
<evidence type="ECO:0000313" key="2">
    <source>
        <dbReference type="Proteomes" id="UP000249260"/>
    </source>
</evidence>
<dbReference type="Gene3D" id="2.60.120.620">
    <property type="entry name" value="q2cbj1_9rhob like domain"/>
    <property type="match status" value="1"/>
</dbReference>
<keyword evidence="2" id="KW-1185">Reference proteome</keyword>
<dbReference type="OrthoDB" id="7359449at2"/>
<dbReference type="InterPro" id="IPR008775">
    <property type="entry name" value="Phytyl_CoA_dOase-like"/>
</dbReference>
<gene>
    <name evidence="1" type="ORF">DL346_08330</name>
</gene>
<dbReference type="Proteomes" id="UP000249260">
    <property type="component" value="Unassembled WGS sequence"/>
</dbReference>
<comment type="caution">
    <text evidence="1">The sequence shown here is derived from an EMBL/GenBank/DDBJ whole genome shotgun (WGS) entry which is preliminary data.</text>
</comment>
<dbReference type="PANTHER" id="PTHR20883">
    <property type="entry name" value="PHYTANOYL-COA DIOXYGENASE DOMAIN CONTAINING 1"/>
    <property type="match status" value="1"/>
</dbReference>
<evidence type="ECO:0008006" key="3">
    <source>
        <dbReference type="Google" id="ProtNLM"/>
    </source>
</evidence>
<protein>
    <recommendedName>
        <fullName evidence="3">Phytanoyl-CoA dioxygenase family protein</fullName>
    </recommendedName>
</protein>
<organism evidence="1 2">
    <name type="scientific">Paenibacillus montanisoli</name>
    <dbReference type="NCBI Taxonomy" id="2081970"/>
    <lineage>
        <taxon>Bacteria</taxon>
        <taxon>Bacillati</taxon>
        <taxon>Bacillota</taxon>
        <taxon>Bacilli</taxon>
        <taxon>Bacillales</taxon>
        <taxon>Paenibacillaceae</taxon>
        <taxon>Paenibacillus</taxon>
    </lineage>
</organism>
<dbReference type="EMBL" id="QLUW01000001">
    <property type="protein sequence ID" value="RAP78417.1"/>
    <property type="molecule type" value="Genomic_DNA"/>
</dbReference>
<dbReference type="Pfam" id="PF05721">
    <property type="entry name" value="PhyH"/>
    <property type="match status" value="1"/>
</dbReference>
<dbReference type="PANTHER" id="PTHR20883:SF48">
    <property type="entry name" value="ECTOINE DIOXYGENASE"/>
    <property type="match status" value="1"/>
</dbReference>
<dbReference type="GO" id="GO:0016706">
    <property type="term" value="F:2-oxoglutarate-dependent dioxygenase activity"/>
    <property type="evidence" value="ECO:0007669"/>
    <property type="project" value="UniProtKB-ARBA"/>
</dbReference>
<reference evidence="1 2" key="1">
    <citation type="submission" date="2018-06" db="EMBL/GenBank/DDBJ databases">
        <title>Paenibacillus montanisoli sp. nov., isolated from mountain area soil.</title>
        <authorList>
            <person name="Wu M."/>
        </authorList>
    </citation>
    <scope>NUCLEOTIDE SEQUENCE [LARGE SCALE GENOMIC DNA]</scope>
    <source>
        <strain evidence="1 2">RA17</strain>
    </source>
</reference>
<dbReference type="RefSeq" id="WP_112881540.1">
    <property type="nucleotide sequence ID" value="NZ_QLUW01000001.1"/>
</dbReference>
<evidence type="ECO:0000313" key="1">
    <source>
        <dbReference type="EMBL" id="RAP78417.1"/>
    </source>
</evidence>
<proteinExistence type="predicted"/>
<name>A0A328U6S3_9BACL</name>
<dbReference type="SUPFAM" id="SSF51197">
    <property type="entry name" value="Clavaminate synthase-like"/>
    <property type="match status" value="1"/>
</dbReference>